<accession>A0A0N4Z0J9</accession>
<dbReference type="WBParaSite" id="PTRK_0000022900.1">
    <property type="protein sequence ID" value="PTRK_0000022900.1"/>
    <property type="gene ID" value="PTRK_0000022900"/>
</dbReference>
<name>A0A0N4Z0J9_PARTI</name>
<evidence type="ECO:0000256" key="1">
    <source>
        <dbReference type="SAM" id="Phobius"/>
    </source>
</evidence>
<keyword evidence="1" id="KW-1133">Transmembrane helix</keyword>
<dbReference type="Proteomes" id="UP000038045">
    <property type="component" value="Unplaced"/>
</dbReference>
<keyword evidence="2" id="KW-1185">Reference proteome</keyword>
<evidence type="ECO:0000313" key="3">
    <source>
        <dbReference type="WBParaSite" id="PTRK_0000022900.1"/>
    </source>
</evidence>
<organism evidence="2 3">
    <name type="scientific">Parastrongyloides trichosuri</name>
    <name type="common">Possum-specific nematode worm</name>
    <dbReference type="NCBI Taxonomy" id="131310"/>
    <lineage>
        <taxon>Eukaryota</taxon>
        <taxon>Metazoa</taxon>
        <taxon>Ecdysozoa</taxon>
        <taxon>Nematoda</taxon>
        <taxon>Chromadorea</taxon>
        <taxon>Rhabditida</taxon>
        <taxon>Tylenchina</taxon>
        <taxon>Panagrolaimomorpha</taxon>
        <taxon>Strongyloidoidea</taxon>
        <taxon>Strongyloididae</taxon>
        <taxon>Parastrongyloides</taxon>
    </lineage>
</organism>
<keyword evidence="1" id="KW-0812">Transmembrane</keyword>
<proteinExistence type="predicted"/>
<keyword evidence="1" id="KW-0472">Membrane</keyword>
<dbReference type="AlphaFoldDB" id="A0A0N4Z0J9"/>
<protein>
    <submittedName>
        <fullName evidence="3">Uncharacterized protein</fullName>
    </submittedName>
</protein>
<sequence length="123" mass="14573">MMIHRFLITKPIHSIHISKYLSTYKGSGIPRFDKFLEEKKLAKVNEGKENPLDYNLLGNKKKPKEDVFFYTDRNSGKGYSDYSTTLKIDRPYIWPPLRKLYKYNYYVAIGGMILCLINYDMFI</sequence>
<dbReference type="STRING" id="131310.A0A0N4Z0J9"/>
<reference evidence="3" key="1">
    <citation type="submission" date="2017-02" db="UniProtKB">
        <authorList>
            <consortium name="WormBaseParasite"/>
        </authorList>
    </citation>
    <scope>IDENTIFICATION</scope>
</reference>
<feature type="transmembrane region" description="Helical" evidence="1">
    <location>
        <begin position="103"/>
        <end position="122"/>
    </location>
</feature>
<evidence type="ECO:0000313" key="2">
    <source>
        <dbReference type="Proteomes" id="UP000038045"/>
    </source>
</evidence>